<keyword evidence="1" id="KW-1133">Transmembrane helix</keyword>
<dbReference type="Proteomes" id="UP000177907">
    <property type="component" value="Unassembled WGS sequence"/>
</dbReference>
<accession>A0A1F6NY26</accession>
<name>A0A1F6NY26_9BACT</name>
<sequence length="314" mass="35106">MYSQLDDKFTNKPGATGVGLPTATTHFSKYEDPTGEFKEKEFERAMWYVKHKFTLRKWLFGIIIGVNILLWVPSLIHWVTYAVVGLRSDENLALQLSQFPDYTVLHEHYGAAPLQIGSPLGLPGGVGKYDLISTVTNPNARFRVAFDYFFAVDGTSTPAQSAVFMAGESRPLVFFGYESFSPGVGDIIIQNVRWQRIDSHTIPDSITWQSERLNFSVSDLTFVPATYGQANAGVVQFSLTNNSAYGYTEPDFYVAFLQNNDLTGVSPLQISNFTAQSRRAVDIRTFADNISASEVVVYPLINLYNKSEYIVPAR</sequence>
<reference evidence="2 3" key="1">
    <citation type="journal article" date="2016" name="Nat. Commun.">
        <title>Thousands of microbial genomes shed light on interconnected biogeochemical processes in an aquifer system.</title>
        <authorList>
            <person name="Anantharaman K."/>
            <person name="Brown C.T."/>
            <person name="Hug L.A."/>
            <person name="Sharon I."/>
            <person name="Castelle C.J."/>
            <person name="Probst A.J."/>
            <person name="Thomas B.C."/>
            <person name="Singh A."/>
            <person name="Wilkins M.J."/>
            <person name="Karaoz U."/>
            <person name="Brodie E.L."/>
            <person name="Williams K.H."/>
            <person name="Hubbard S.S."/>
            <person name="Banfield J.F."/>
        </authorList>
    </citation>
    <scope>NUCLEOTIDE SEQUENCE [LARGE SCALE GENOMIC DNA]</scope>
</reference>
<evidence type="ECO:0000313" key="3">
    <source>
        <dbReference type="Proteomes" id="UP000177907"/>
    </source>
</evidence>
<feature type="transmembrane region" description="Helical" evidence="1">
    <location>
        <begin position="58"/>
        <end position="79"/>
    </location>
</feature>
<dbReference type="STRING" id="1798704.A3J93_01860"/>
<keyword evidence="1" id="KW-0812">Transmembrane</keyword>
<gene>
    <name evidence="2" type="ORF">A3J93_01860</name>
</gene>
<organism evidence="2 3">
    <name type="scientific">Candidatus Magasanikbacteria bacterium RIFOXYC2_FULL_42_28</name>
    <dbReference type="NCBI Taxonomy" id="1798704"/>
    <lineage>
        <taxon>Bacteria</taxon>
        <taxon>Candidatus Magasanikiibacteriota</taxon>
    </lineage>
</organism>
<evidence type="ECO:0000256" key="1">
    <source>
        <dbReference type="SAM" id="Phobius"/>
    </source>
</evidence>
<evidence type="ECO:0000313" key="2">
    <source>
        <dbReference type="EMBL" id="OGH88815.1"/>
    </source>
</evidence>
<proteinExistence type="predicted"/>
<dbReference type="EMBL" id="MFQZ01000001">
    <property type="protein sequence ID" value="OGH88815.1"/>
    <property type="molecule type" value="Genomic_DNA"/>
</dbReference>
<protein>
    <submittedName>
        <fullName evidence="2">Uncharacterized protein</fullName>
    </submittedName>
</protein>
<keyword evidence="1" id="KW-0472">Membrane</keyword>
<dbReference type="AlphaFoldDB" id="A0A1F6NY26"/>
<comment type="caution">
    <text evidence="2">The sequence shown here is derived from an EMBL/GenBank/DDBJ whole genome shotgun (WGS) entry which is preliminary data.</text>
</comment>